<accession>A0A2H9T1R9</accession>
<proteinExistence type="inferred from homology"/>
<dbReference type="Proteomes" id="UP000236946">
    <property type="component" value="Unassembled WGS sequence"/>
</dbReference>
<name>A0A2H9T1R9_9BACT</name>
<dbReference type="PANTHER" id="PTHR47505">
    <property type="entry name" value="DNA UTILIZATION PROTEIN YHGH"/>
    <property type="match status" value="1"/>
</dbReference>
<comment type="similarity">
    <text evidence="1">Belongs to the ComF/GntX family.</text>
</comment>
<dbReference type="InterPro" id="IPR051910">
    <property type="entry name" value="ComF/GntX_DNA_util-trans"/>
</dbReference>
<reference evidence="4" key="1">
    <citation type="submission" date="2017-09" db="EMBL/GenBank/DDBJ databases">
        <title>Depth-based differentiation of microbial function through sediment-hosted aquifers and enrichment of novel symbionts in the deep terrestrial subsurface.</title>
        <authorList>
            <person name="Probst A.J."/>
            <person name="Ladd B."/>
            <person name="Jarett J.K."/>
            <person name="Geller-Mcgrath D.E."/>
            <person name="Sieber C.M.K."/>
            <person name="Emerson J.B."/>
            <person name="Anantharaman K."/>
            <person name="Thomas B.C."/>
            <person name="Malmstrom R."/>
            <person name="Stieglmeier M."/>
            <person name="Klingl A."/>
            <person name="Woyke T."/>
            <person name="Ryan C.M."/>
            <person name="Banfield J.F."/>
        </authorList>
    </citation>
    <scope>NUCLEOTIDE SEQUENCE [LARGE SCALE GENOMIC DNA]</scope>
</reference>
<dbReference type="InterPro" id="IPR000836">
    <property type="entry name" value="PRTase_dom"/>
</dbReference>
<dbReference type="Pfam" id="PF00156">
    <property type="entry name" value="Pribosyltran"/>
    <property type="match status" value="1"/>
</dbReference>
<protein>
    <recommendedName>
        <fullName evidence="2">Phosphoribosyltransferase domain-containing protein</fullName>
    </recommendedName>
</protein>
<evidence type="ECO:0000259" key="2">
    <source>
        <dbReference type="Pfam" id="PF00156"/>
    </source>
</evidence>
<dbReference type="InterPro" id="IPR029057">
    <property type="entry name" value="PRTase-like"/>
</dbReference>
<dbReference type="AlphaFoldDB" id="A0A2H9T1R9"/>
<sequence length="243" mass="27979">MQKYSGQKIKDFLVDLLFPKFCLGCNIEGTYLCEDCKAALDILQFSYCLCNKNPLRLPEAGKCGKCRSKKLSGLFYALPYQENPLTKKLIHQFKYPPYIKELSRPLSELIIEHFSLLNKGWQKVLENAVLIPVPLDKKKMKRRGFNQAEEIARNLSEILKIPLISNNLIKIKKTLPQVELSEKEREENIKNAFLCRNPEEIKKKKILLIDDVYTTGSTMEECARVLKEAGVKEVWGVAIAREE</sequence>
<gene>
    <name evidence="3" type="ORF">COU98_00725</name>
</gene>
<feature type="domain" description="Phosphoribosyltransferase" evidence="2">
    <location>
        <begin position="142"/>
        <end position="234"/>
    </location>
</feature>
<dbReference type="Gene3D" id="3.40.50.2020">
    <property type="match status" value="1"/>
</dbReference>
<evidence type="ECO:0000313" key="3">
    <source>
        <dbReference type="EMBL" id="PJE69685.1"/>
    </source>
</evidence>
<dbReference type="SUPFAM" id="SSF53271">
    <property type="entry name" value="PRTase-like"/>
    <property type="match status" value="1"/>
</dbReference>
<evidence type="ECO:0000313" key="4">
    <source>
        <dbReference type="Proteomes" id="UP000236946"/>
    </source>
</evidence>
<comment type="caution">
    <text evidence="3">The sequence shown here is derived from an EMBL/GenBank/DDBJ whole genome shotgun (WGS) entry which is preliminary data.</text>
</comment>
<organism evidence="3 4">
    <name type="scientific">Candidatus Staskawiczbacteria bacterium CG10_big_fil_rev_8_21_14_0_10_38_10</name>
    <dbReference type="NCBI Taxonomy" id="1974891"/>
    <lineage>
        <taxon>Bacteria</taxon>
        <taxon>Candidatus Staskawicziibacteriota</taxon>
    </lineage>
</organism>
<dbReference type="PANTHER" id="PTHR47505:SF1">
    <property type="entry name" value="DNA UTILIZATION PROTEIN YHGH"/>
    <property type="match status" value="1"/>
</dbReference>
<dbReference type="CDD" id="cd06223">
    <property type="entry name" value="PRTases_typeI"/>
    <property type="match status" value="1"/>
</dbReference>
<dbReference type="EMBL" id="PFEN01000013">
    <property type="protein sequence ID" value="PJE69685.1"/>
    <property type="molecule type" value="Genomic_DNA"/>
</dbReference>
<evidence type="ECO:0000256" key="1">
    <source>
        <dbReference type="ARBA" id="ARBA00008007"/>
    </source>
</evidence>